<gene>
    <name evidence="2" type="ordered locus">Rxyl_3191</name>
</gene>
<accession>Q1AR82</accession>
<dbReference type="Gene3D" id="2.60.120.10">
    <property type="entry name" value="Jelly Rolls"/>
    <property type="match status" value="1"/>
</dbReference>
<name>Q1AR82_RUBXD</name>
<dbReference type="PANTHER" id="PTHR36440">
    <property type="entry name" value="PUTATIVE (AFU_ORTHOLOGUE AFUA_8G07350)-RELATED"/>
    <property type="match status" value="1"/>
</dbReference>
<dbReference type="AlphaFoldDB" id="Q1AR82"/>
<dbReference type="InterPro" id="IPR013096">
    <property type="entry name" value="Cupin_2"/>
</dbReference>
<sequence length="179" mass="19229">MGEARNLRARIVLSGDEGERVTVGGLGVRFMIGAKESGGNFALVEHPLGPRALGAPVHTHRYEDEYTYVLEGEIGVQVGEEVRVARPGDLVFKPRGVPHAFWNARDGPARALEIISPAGFERYFAEVAPLLPPAHAGPPDERALGETMARYGLEMDLGSIPVLAERHGLVVEGPPPPGR</sequence>
<evidence type="ECO:0000313" key="2">
    <source>
        <dbReference type="EMBL" id="ABG06096.1"/>
    </source>
</evidence>
<proteinExistence type="predicted"/>
<protein>
    <submittedName>
        <fullName evidence="2">Cupin 2, conserved barrel</fullName>
    </submittedName>
</protein>
<evidence type="ECO:0000313" key="3">
    <source>
        <dbReference type="Proteomes" id="UP000006637"/>
    </source>
</evidence>
<evidence type="ECO:0000259" key="1">
    <source>
        <dbReference type="Pfam" id="PF07883"/>
    </source>
</evidence>
<reference evidence="2 3" key="1">
    <citation type="submission" date="2006-06" db="EMBL/GenBank/DDBJ databases">
        <title>Complete sequence of Rubrobacter xylanophilus DSM 9941.</title>
        <authorList>
            <consortium name="US DOE Joint Genome Institute"/>
            <person name="Copeland A."/>
            <person name="Lucas S."/>
            <person name="Lapidus A."/>
            <person name="Barry K."/>
            <person name="Detter J.C."/>
            <person name="Glavina del Rio T."/>
            <person name="Hammon N."/>
            <person name="Israni S."/>
            <person name="Dalin E."/>
            <person name="Tice H."/>
            <person name="Pitluck S."/>
            <person name="Munk A.C."/>
            <person name="Brettin T."/>
            <person name="Bruce D."/>
            <person name="Han C."/>
            <person name="Tapia R."/>
            <person name="Gilna P."/>
            <person name="Schmutz J."/>
            <person name="Larimer F."/>
            <person name="Land M."/>
            <person name="Hauser L."/>
            <person name="Kyrpides N."/>
            <person name="Lykidis A."/>
            <person name="da Costa M.S."/>
            <person name="Rainey F.A."/>
            <person name="Empadinhas N."/>
            <person name="Jolivet E."/>
            <person name="Battista J.R."/>
            <person name="Richardson P."/>
        </authorList>
    </citation>
    <scope>NUCLEOTIDE SEQUENCE [LARGE SCALE GENOMIC DNA]</scope>
    <source>
        <strain evidence="3">DSM 9941 / NBRC 16129 / PRD-1</strain>
    </source>
</reference>
<dbReference type="Proteomes" id="UP000006637">
    <property type="component" value="Chromosome"/>
</dbReference>
<keyword evidence="3" id="KW-1185">Reference proteome</keyword>
<dbReference type="InterPro" id="IPR011051">
    <property type="entry name" value="RmlC_Cupin_sf"/>
</dbReference>
<dbReference type="EMBL" id="CP000386">
    <property type="protein sequence ID" value="ABG06096.1"/>
    <property type="molecule type" value="Genomic_DNA"/>
</dbReference>
<dbReference type="STRING" id="266117.Rxyl_3191"/>
<dbReference type="InterPro" id="IPR014710">
    <property type="entry name" value="RmlC-like_jellyroll"/>
</dbReference>
<feature type="domain" description="Cupin type-2" evidence="1">
    <location>
        <begin position="49"/>
        <end position="114"/>
    </location>
</feature>
<dbReference type="InterPro" id="IPR053146">
    <property type="entry name" value="QDO-like"/>
</dbReference>
<dbReference type="HOGENOM" id="CLU_103066_2_0_11"/>
<dbReference type="PhylomeDB" id="Q1AR82"/>
<dbReference type="KEGG" id="rxy:Rxyl_3191"/>
<dbReference type="Pfam" id="PF07883">
    <property type="entry name" value="Cupin_2"/>
    <property type="match status" value="1"/>
</dbReference>
<organism evidence="2 3">
    <name type="scientific">Rubrobacter xylanophilus (strain DSM 9941 / JCM 11954 / NBRC 16129 / PRD-1)</name>
    <dbReference type="NCBI Taxonomy" id="266117"/>
    <lineage>
        <taxon>Bacteria</taxon>
        <taxon>Bacillati</taxon>
        <taxon>Actinomycetota</taxon>
        <taxon>Rubrobacteria</taxon>
        <taxon>Rubrobacterales</taxon>
        <taxon>Rubrobacteraceae</taxon>
        <taxon>Rubrobacter</taxon>
    </lineage>
</organism>
<dbReference type="SUPFAM" id="SSF51182">
    <property type="entry name" value="RmlC-like cupins"/>
    <property type="match status" value="1"/>
</dbReference>
<dbReference type="PANTHER" id="PTHR36440:SF1">
    <property type="entry name" value="PUTATIVE (AFU_ORTHOLOGUE AFUA_8G07350)-RELATED"/>
    <property type="match status" value="1"/>
</dbReference>
<dbReference type="eggNOG" id="COG1917">
    <property type="taxonomic scope" value="Bacteria"/>
</dbReference>
<dbReference type="RefSeq" id="WP_011566101.1">
    <property type="nucleotide sequence ID" value="NC_008148.1"/>
</dbReference>